<evidence type="ECO:0000256" key="2">
    <source>
        <dbReference type="SAM" id="Phobius"/>
    </source>
</evidence>
<name>A0ABQ5SY14_9ACTN</name>
<feature type="transmembrane region" description="Helical" evidence="2">
    <location>
        <begin position="53"/>
        <end position="77"/>
    </location>
</feature>
<feature type="region of interest" description="Disordered" evidence="1">
    <location>
        <begin position="1"/>
        <end position="46"/>
    </location>
</feature>
<reference evidence="3" key="1">
    <citation type="journal article" date="2014" name="Int. J. Syst. Evol. Microbiol.">
        <title>Complete genome of a new Firmicutes species belonging to the dominant human colonic microbiota ('Ruminococcus bicirculans') reveals two chromosomes and a selective capacity to utilize plant glucans.</title>
        <authorList>
            <consortium name="NISC Comparative Sequencing Program"/>
            <person name="Wegmann U."/>
            <person name="Louis P."/>
            <person name="Goesmann A."/>
            <person name="Henrissat B."/>
            <person name="Duncan S.H."/>
            <person name="Flint H.J."/>
        </authorList>
    </citation>
    <scope>NUCLEOTIDE SEQUENCE</scope>
    <source>
        <strain evidence="3">VKM Ac-1246</strain>
    </source>
</reference>
<dbReference type="Proteomes" id="UP001142292">
    <property type="component" value="Unassembled WGS sequence"/>
</dbReference>
<organism evidence="3 4">
    <name type="scientific">Nocardioides luteus</name>
    <dbReference type="NCBI Taxonomy" id="1844"/>
    <lineage>
        <taxon>Bacteria</taxon>
        <taxon>Bacillati</taxon>
        <taxon>Actinomycetota</taxon>
        <taxon>Actinomycetes</taxon>
        <taxon>Propionibacteriales</taxon>
        <taxon>Nocardioidaceae</taxon>
        <taxon>Nocardioides</taxon>
    </lineage>
</organism>
<sequence>MTTPTPPPPPSQPDGYGAMPPAPNLQPGTEPYRAPDEQSFGAGEPSSHNPWPIVIGLAAIAVVLIIGVIITSAIVILRGAEDPTAKPGPVTVTATPTTSASASPAPSTSAPAGDSLAGELFEGDWDFKLGDVAMSATYSASKDYPECGPIASAALEKKGCEYAAMGIHDAEDGKLRMLRIVYVFGSDAEATTASASVEETDFDLPTGSLVPDDVIGKWVAKESSKALVVGFVTAQKGVSEDRVDDFLHYGTADIAGALMFMDL</sequence>
<feature type="compositionally biased region" description="Pro residues" evidence="1">
    <location>
        <begin position="1"/>
        <end position="12"/>
    </location>
</feature>
<dbReference type="EMBL" id="BSEL01000005">
    <property type="protein sequence ID" value="GLJ69067.1"/>
    <property type="molecule type" value="Genomic_DNA"/>
</dbReference>
<feature type="region of interest" description="Disordered" evidence="1">
    <location>
        <begin position="82"/>
        <end position="115"/>
    </location>
</feature>
<protein>
    <submittedName>
        <fullName evidence="3">Uncharacterized protein</fullName>
    </submittedName>
</protein>
<keyword evidence="2" id="KW-0472">Membrane</keyword>
<evidence type="ECO:0000313" key="4">
    <source>
        <dbReference type="Proteomes" id="UP001142292"/>
    </source>
</evidence>
<comment type="caution">
    <text evidence="3">The sequence shown here is derived from an EMBL/GenBank/DDBJ whole genome shotgun (WGS) entry which is preliminary data.</text>
</comment>
<keyword evidence="2" id="KW-1133">Transmembrane helix</keyword>
<keyword evidence="4" id="KW-1185">Reference proteome</keyword>
<keyword evidence="2" id="KW-0812">Transmembrane</keyword>
<accession>A0ABQ5SY14</accession>
<evidence type="ECO:0000313" key="3">
    <source>
        <dbReference type="EMBL" id="GLJ69067.1"/>
    </source>
</evidence>
<evidence type="ECO:0000256" key="1">
    <source>
        <dbReference type="SAM" id="MobiDB-lite"/>
    </source>
</evidence>
<dbReference type="RefSeq" id="WP_189117544.1">
    <property type="nucleotide sequence ID" value="NZ_BMRK01000003.1"/>
</dbReference>
<proteinExistence type="predicted"/>
<reference evidence="3" key="2">
    <citation type="submission" date="2023-01" db="EMBL/GenBank/DDBJ databases">
        <authorList>
            <person name="Sun Q."/>
            <person name="Evtushenko L."/>
        </authorList>
    </citation>
    <scope>NUCLEOTIDE SEQUENCE</scope>
    <source>
        <strain evidence="3">VKM Ac-1246</strain>
    </source>
</reference>
<feature type="compositionally biased region" description="Low complexity" evidence="1">
    <location>
        <begin position="85"/>
        <end position="113"/>
    </location>
</feature>
<gene>
    <name evidence="3" type="ORF">GCM10017579_31030</name>
</gene>